<dbReference type="InterPro" id="IPR053781">
    <property type="entry name" value="F-box_AtFBL13-like"/>
</dbReference>
<comment type="caution">
    <text evidence="2">The sequence shown here is derived from an EMBL/GenBank/DDBJ whole genome shotgun (WGS) entry which is preliminary data.</text>
</comment>
<dbReference type="SUPFAM" id="SSF81383">
    <property type="entry name" value="F-box domain"/>
    <property type="match status" value="1"/>
</dbReference>
<dbReference type="PROSITE" id="PS50181">
    <property type="entry name" value="FBOX"/>
    <property type="match status" value="1"/>
</dbReference>
<evidence type="ECO:0000313" key="3">
    <source>
        <dbReference type="Proteomes" id="UP001154282"/>
    </source>
</evidence>
<proteinExistence type="predicted"/>
<sequence>MSPKPVIDAGDRLSSLPDEIISHILSFLETKYAVGTAVLGRRWEGLWTMVSNLDLDDRLICGTRDVPDPDLDVLKRYLQFSRFADEVMSQHKNFNSLTRFRFRFSVEGRFWWVGSDYRFKRELVFGPPIEEILLGKRNWEFQRASTLPRI</sequence>
<dbReference type="PANTHER" id="PTHR31293">
    <property type="entry name" value="RNI-LIKE SUPERFAMILY PROTEIN"/>
    <property type="match status" value="1"/>
</dbReference>
<dbReference type="AlphaFoldDB" id="A0AAV0LZQ1"/>
<reference evidence="2" key="1">
    <citation type="submission" date="2022-08" db="EMBL/GenBank/DDBJ databases">
        <authorList>
            <person name="Gutierrez-Valencia J."/>
        </authorList>
    </citation>
    <scope>NUCLEOTIDE SEQUENCE</scope>
</reference>
<dbReference type="InterPro" id="IPR036047">
    <property type="entry name" value="F-box-like_dom_sf"/>
</dbReference>
<dbReference type="InterPro" id="IPR055294">
    <property type="entry name" value="FBL60-like"/>
</dbReference>
<dbReference type="InterPro" id="IPR001810">
    <property type="entry name" value="F-box_dom"/>
</dbReference>
<keyword evidence="3" id="KW-1185">Reference proteome</keyword>
<evidence type="ECO:0000259" key="1">
    <source>
        <dbReference type="PROSITE" id="PS50181"/>
    </source>
</evidence>
<name>A0AAV0LZQ1_9ROSI</name>
<feature type="domain" description="F-box" evidence="1">
    <location>
        <begin position="10"/>
        <end position="59"/>
    </location>
</feature>
<organism evidence="2 3">
    <name type="scientific">Linum tenue</name>
    <dbReference type="NCBI Taxonomy" id="586396"/>
    <lineage>
        <taxon>Eukaryota</taxon>
        <taxon>Viridiplantae</taxon>
        <taxon>Streptophyta</taxon>
        <taxon>Embryophyta</taxon>
        <taxon>Tracheophyta</taxon>
        <taxon>Spermatophyta</taxon>
        <taxon>Magnoliopsida</taxon>
        <taxon>eudicotyledons</taxon>
        <taxon>Gunneridae</taxon>
        <taxon>Pentapetalae</taxon>
        <taxon>rosids</taxon>
        <taxon>fabids</taxon>
        <taxon>Malpighiales</taxon>
        <taxon>Linaceae</taxon>
        <taxon>Linum</taxon>
    </lineage>
</organism>
<dbReference type="CDD" id="cd22160">
    <property type="entry name" value="F-box_AtFBL13-like"/>
    <property type="match status" value="1"/>
</dbReference>
<evidence type="ECO:0000313" key="2">
    <source>
        <dbReference type="EMBL" id="CAI0439552.1"/>
    </source>
</evidence>
<protein>
    <recommendedName>
        <fullName evidence="1">F-box domain-containing protein</fullName>
    </recommendedName>
</protein>
<dbReference type="Proteomes" id="UP001154282">
    <property type="component" value="Unassembled WGS sequence"/>
</dbReference>
<dbReference type="Pfam" id="PF00646">
    <property type="entry name" value="F-box"/>
    <property type="match status" value="1"/>
</dbReference>
<gene>
    <name evidence="2" type="ORF">LITE_LOCUS26190</name>
</gene>
<accession>A0AAV0LZQ1</accession>
<dbReference type="PANTHER" id="PTHR31293:SF12">
    <property type="entry name" value="RNI-LIKE SUPERFAMILY PROTEIN"/>
    <property type="match status" value="1"/>
</dbReference>
<dbReference type="EMBL" id="CAMGYJ010000006">
    <property type="protein sequence ID" value="CAI0439552.1"/>
    <property type="molecule type" value="Genomic_DNA"/>
</dbReference>